<dbReference type="PROSITE" id="PS01180">
    <property type="entry name" value="CUB"/>
    <property type="match status" value="1"/>
</dbReference>
<evidence type="ECO:0000256" key="2">
    <source>
        <dbReference type="PROSITE-ProRule" id="PRU00059"/>
    </source>
</evidence>
<proteinExistence type="predicted"/>
<dbReference type="InterPro" id="IPR058698">
    <property type="entry name" value="CUB_metazoa"/>
</dbReference>
<reference evidence="3" key="1">
    <citation type="journal article" date="2021" name="Mol. Ecol. Resour.">
        <title>Apolygus lucorum genome provides insights into omnivorousness and mesophyll feeding.</title>
        <authorList>
            <person name="Liu Y."/>
            <person name="Liu H."/>
            <person name="Wang H."/>
            <person name="Huang T."/>
            <person name="Liu B."/>
            <person name="Yang B."/>
            <person name="Yin L."/>
            <person name="Li B."/>
            <person name="Zhang Y."/>
            <person name="Zhang S."/>
            <person name="Jiang F."/>
            <person name="Zhang X."/>
            <person name="Ren Y."/>
            <person name="Wang B."/>
            <person name="Wang S."/>
            <person name="Lu Y."/>
            <person name="Wu K."/>
            <person name="Fan W."/>
            <person name="Wang G."/>
        </authorList>
    </citation>
    <scope>NUCLEOTIDE SEQUENCE</scope>
    <source>
        <strain evidence="3">12Hb</strain>
    </source>
</reference>
<evidence type="ECO:0000313" key="4">
    <source>
        <dbReference type="Proteomes" id="UP000466442"/>
    </source>
</evidence>
<dbReference type="AlphaFoldDB" id="A0A6A4JMU0"/>
<dbReference type="SUPFAM" id="SSF49854">
    <property type="entry name" value="Spermadhesin, CUB domain"/>
    <property type="match status" value="1"/>
</dbReference>
<organism evidence="3 4">
    <name type="scientific">Apolygus lucorum</name>
    <name type="common">Small green plant bug</name>
    <name type="synonym">Lygocoris lucorum</name>
    <dbReference type="NCBI Taxonomy" id="248454"/>
    <lineage>
        <taxon>Eukaryota</taxon>
        <taxon>Metazoa</taxon>
        <taxon>Ecdysozoa</taxon>
        <taxon>Arthropoda</taxon>
        <taxon>Hexapoda</taxon>
        <taxon>Insecta</taxon>
        <taxon>Pterygota</taxon>
        <taxon>Neoptera</taxon>
        <taxon>Paraneoptera</taxon>
        <taxon>Hemiptera</taxon>
        <taxon>Heteroptera</taxon>
        <taxon>Panheteroptera</taxon>
        <taxon>Cimicomorpha</taxon>
        <taxon>Miridae</taxon>
        <taxon>Mirini</taxon>
        <taxon>Apolygus</taxon>
    </lineage>
</organism>
<comment type="caution">
    <text evidence="3">The sequence shown here is derived from an EMBL/GenBank/DDBJ whole genome shotgun (WGS) entry which is preliminary data.</text>
</comment>
<sequence>MRLPVYVMLVITLASATEILDNFKPDDDEDYQVIRLHDPQGNLTRTIIIPKIRPLDITTSTTTPTPSRPPELTFRPSYEENRFVLISNSSYPNWPDVVSNPNGSTPVIPDAPTSGGVPPTKKIKIRRRRRRKKQLKKKFDLSGEASDPYVLKNSKFLNLFTIVQFPNDDCSDGGTCYTEAECADLGGSAGLPCARGYGICCMLTSRCGTIGEINGRVFRGLGEQGVCSLTIEKTACAKQIRLDFINLELEQPNDGECGPERLLIAGQNRNSPVPILCGSNSGQHVYLDVDEATGPVLVSVVSSNPQDFMIRVTQICDGDRLQAPKHCLQYYMDNEGVVESFNYLNEAGRTTGYLNNLDYAVCIRKGIGMCSIMYSNEANGVEMPFDINNVDSDGGPTVPDGEAGAEVFNCPDDYIAVRNVRLCGQKVNDATVQPDFTQNAPVIDSSTGPFTLSFVTDRSISGLGFRLKYEQVPC</sequence>
<dbReference type="InterPro" id="IPR000859">
    <property type="entry name" value="CUB_dom"/>
</dbReference>
<dbReference type="OrthoDB" id="6479909at2759"/>
<dbReference type="PANTHER" id="PTHR33236">
    <property type="entry name" value="INTRAFLAGELLAR TRANSPORT PROTEIN 122 FAMILY PROTEIN-RELATED"/>
    <property type="match status" value="1"/>
</dbReference>
<dbReference type="Pfam" id="PF26080">
    <property type="entry name" value="CUB_animal"/>
    <property type="match status" value="1"/>
</dbReference>
<comment type="caution">
    <text evidence="2">Lacks conserved residue(s) required for the propagation of feature annotation.</text>
</comment>
<name>A0A6A4JMU0_APOLU</name>
<keyword evidence="1" id="KW-1015">Disulfide bond</keyword>
<protein>
    <submittedName>
        <fullName evidence="3">Uncharacterized protein</fullName>
    </submittedName>
</protein>
<evidence type="ECO:0000313" key="3">
    <source>
        <dbReference type="EMBL" id="KAF6203050.1"/>
    </source>
</evidence>
<dbReference type="PANTHER" id="PTHR33236:SF11">
    <property type="entry name" value="CUB DOMAIN-CONTAINING PROTEIN"/>
    <property type="match status" value="1"/>
</dbReference>
<dbReference type="EMBL" id="WIXP02000011">
    <property type="protein sequence ID" value="KAF6203050.1"/>
    <property type="molecule type" value="Genomic_DNA"/>
</dbReference>
<keyword evidence="4" id="KW-1185">Reference proteome</keyword>
<dbReference type="InterPro" id="IPR035914">
    <property type="entry name" value="Sperma_CUB_dom_sf"/>
</dbReference>
<dbReference type="Gene3D" id="2.60.120.290">
    <property type="entry name" value="Spermadhesin, CUB domain"/>
    <property type="match status" value="1"/>
</dbReference>
<accession>A0A6A4JMU0</accession>
<gene>
    <name evidence="3" type="ORF">GE061_003463</name>
</gene>
<dbReference type="Proteomes" id="UP000466442">
    <property type="component" value="Unassembled WGS sequence"/>
</dbReference>
<evidence type="ECO:0000256" key="1">
    <source>
        <dbReference type="ARBA" id="ARBA00023157"/>
    </source>
</evidence>